<dbReference type="RefSeq" id="WP_089851474.1">
    <property type="nucleotide sequence ID" value="NZ_FPAQ01000038.1"/>
</dbReference>
<sequence length="68" mass="7835">MTPLQIKDRIDDHTRQAWALSEFLLAYYNDAEEDRCTMSNEVMSGLMENMADHLRAIRELNSEQGGDS</sequence>
<evidence type="ECO:0000313" key="2">
    <source>
        <dbReference type="Proteomes" id="UP000199594"/>
    </source>
</evidence>
<accession>A0A1I7C8Q4</accession>
<dbReference type="Proteomes" id="UP000199594">
    <property type="component" value="Unassembled WGS sequence"/>
</dbReference>
<gene>
    <name evidence="1" type="ORF">SAMN04487956_13832</name>
</gene>
<dbReference type="EMBL" id="FPAQ01000038">
    <property type="protein sequence ID" value="SFT95813.1"/>
    <property type="molecule type" value="Genomic_DNA"/>
</dbReference>
<protein>
    <submittedName>
        <fullName evidence="1">Uncharacterized protein</fullName>
    </submittedName>
</protein>
<evidence type="ECO:0000313" key="1">
    <source>
        <dbReference type="EMBL" id="SFT95813.1"/>
    </source>
</evidence>
<proteinExistence type="predicted"/>
<dbReference type="OrthoDB" id="6174328at2"/>
<reference evidence="1 2" key="1">
    <citation type="submission" date="2016-10" db="EMBL/GenBank/DDBJ databases">
        <authorList>
            <person name="de Groot N.N."/>
        </authorList>
    </citation>
    <scope>NUCLEOTIDE SEQUENCE [LARGE SCALE GENOMIC DNA]</scope>
    <source>
        <strain evidence="1 2">CGMCC 1.6493</strain>
    </source>
</reference>
<dbReference type="AlphaFoldDB" id="A0A1I7C8Q4"/>
<name>A0A1I7C8Q4_9GAMM</name>
<organism evidence="1 2">
    <name type="scientific">Halomonas saccharevitans</name>
    <dbReference type="NCBI Taxonomy" id="416872"/>
    <lineage>
        <taxon>Bacteria</taxon>
        <taxon>Pseudomonadati</taxon>
        <taxon>Pseudomonadota</taxon>
        <taxon>Gammaproteobacteria</taxon>
        <taxon>Oceanospirillales</taxon>
        <taxon>Halomonadaceae</taxon>
        <taxon>Halomonas</taxon>
    </lineage>
</organism>